<accession>A0A8X6MD16</accession>
<organism evidence="1 2">
    <name type="scientific">Trichonephila inaurata madagascariensis</name>
    <dbReference type="NCBI Taxonomy" id="2747483"/>
    <lineage>
        <taxon>Eukaryota</taxon>
        <taxon>Metazoa</taxon>
        <taxon>Ecdysozoa</taxon>
        <taxon>Arthropoda</taxon>
        <taxon>Chelicerata</taxon>
        <taxon>Arachnida</taxon>
        <taxon>Araneae</taxon>
        <taxon>Araneomorphae</taxon>
        <taxon>Entelegynae</taxon>
        <taxon>Araneoidea</taxon>
        <taxon>Nephilidae</taxon>
        <taxon>Trichonephila</taxon>
        <taxon>Trichonephila inaurata</taxon>
    </lineage>
</organism>
<name>A0A8X6MD16_9ARAC</name>
<keyword evidence="2" id="KW-1185">Reference proteome</keyword>
<evidence type="ECO:0000313" key="1">
    <source>
        <dbReference type="EMBL" id="GFS47485.1"/>
    </source>
</evidence>
<evidence type="ECO:0000313" key="2">
    <source>
        <dbReference type="Proteomes" id="UP000886998"/>
    </source>
</evidence>
<reference evidence="1" key="1">
    <citation type="submission" date="2020-08" db="EMBL/GenBank/DDBJ databases">
        <title>Multicomponent nature underlies the extraordinary mechanical properties of spider dragline silk.</title>
        <authorList>
            <person name="Kono N."/>
            <person name="Nakamura H."/>
            <person name="Mori M."/>
            <person name="Yoshida Y."/>
            <person name="Ohtoshi R."/>
            <person name="Malay A.D."/>
            <person name="Moran D.A.P."/>
            <person name="Tomita M."/>
            <person name="Numata K."/>
            <person name="Arakawa K."/>
        </authorList>
    </citation>
    <scope>NUCLEOTIDE SEQUENCE</scope>
</reference>
<dbReference type="AlphaFoldDB" id="A0A8X6MD16"/>
<dbReference type="EMBL" id="BMAV01026111">
    <property type="protein sequence ID" value="GFS47485.1"/>
    <property type="molecule type" value="Genomic_DNA"/>
</dbReference>
<dbReference type="OrthoDB" id="6421848at2759"/>
<comment type="caution">
    <text evidence="1">The sequence shown here is derived from an EMBL/GenBank/DDBJ whole genome shotgun (WGS) entry which is preliminary data.</text>
</comment>
<proteinExistence type="predicted"/>
<protein>
    <submittedName>
        <fullName evidence="1">Uncharacterized protein</fullName>
    </submittedName>
</protein>
<dbReference type="Proteomes" id="UP000886998">
    <property type="component" value="Unassembled WGS sequence"/>
</dbReference>
<gene>
    <name evidence="1" type="primary">AVEN_70228_1</name>
    <name evidence="1" type="ORF">TNIN_189661</name>
</gene>
<sequence>MANTSPEFKFARDVIRYVLTEYWPGTHWNPSGIFVEYDHDSPCTPDVQYMIKKFLDENGVELHQSYDEYFRNKNIPPQQHYEFCQEITSSLIMINESAEAKCAFLTLCASLSLFTALSVVYGVNVAPVITHRLILHFFTSLQNREFITDTFWMDLQTFCEQY</sequence>